<evidence type="ECO:0000313" key="2">
    <source>
        <dbReference type="Proteomes" id="UP000298416"/>
    </source>
</evidence>
<reference evidence="1" key="1">
    <citation type="submission" date="2018-01" db="EMBL/GenBank/DDBJ databases">
        <authorList>
            <person name="Mao J.F."/>
        </authorList>
    </citation>
    <scope>NUCLEOTIDE SEQUENCE</scope>
    <source>
        <strain evidence="1">Huo1</strain>
        <tissue evidence="1">Leaf</tissue>
    </source>
</reference>
<organism evidence="1">
    <name type="scientific">Salvia splendens</name>
    <name type="common">Scarlet sage</name>
    <dbReference type="NCBI Taxonomy" id="180675"/>
    <lineage>
        <taxon>Eukaryota</taxon>
        <taxon>Viridiplantae</taxon>
        <taxon>Streptophyta</taxon>
        <taxon>Embryophyta</taxon>
        <taxon>Tracheophyta</taxon>
        <taxon>Spermatophyta</taxon>
        <taxon>Magnoliopsida</taxon>
        <taxon>eudicotyledons</taxon>
        <taxon>Gunneridae</taxon>
        <taxon>Pentapetalae</taxon>
        <taxon>asterids</taxon>
        <taxon>lamiids</taxon>
        <taxon>Lamiales</taxon>
        <taxon>Lamiaceae</taxon>
        <taxon>Nepetoideae</taxon>
        <taxon>Mentheae</taxon>
        <taxon>Salviinae</taxon>
        <taxon>Salvia</taxon>
        <taxon>Salvia subgen. Calosphace</taxon>
        <taxon>core Calosphace</taxon>
    </lineage>
</organism>
<name>A0A8X8YGH2_SALSN</name>
<dbReference type="AlphaFoldDB" id="A0A8X8YGH2"/>
<evidence type="ECO:0000313" key="1">
    <source>
        <dbReference type="EMBL" id="KAG6432263.1"/>
    </source>
</evidence>
<dbReference type="Proteomes" id="UP000298416">
    <property type="component" value="Unassembled WGS sequence"/>
</dbReference>
<keyword evidence="2" id="KW-1185">Reference proteome</keyword>
<accession>A0A8X8YGH2</accession>
<comment type="caution">
    <text evidence="1">The sequence shown here is derived from an EMBL/GenBank/DDBJ whole genome shotgun (WGS) entry which is preliminary data.</text>
</comment>
<gene>
    <name evidence="1" type="ORF">SASPL_103838</name>
</gene>
<proteinExistence type="predicted"/>
<protein>
    <submittedName>
        <fullName evidence="1">Uncharacterized protein</fullName>
    </submittedName>
</protein>
<dbReference type="EMBL" id="PNBA02000002">
    <property type="protein sequence ID" value="KAG6432263.1"/>
    <property type="molecule type" value="Genomic_DNA"/>
</dbReference>
<sequence length="172" mass="19981">MAFRLKCLELVELESPHLVEPVLPVEITLQEKGLHWERETGRRLRALELEPEHLQLQRARGREMARVRLRGTLKGTLPVTIRQRQSLPLLMRDLRELQHSEGGLLPLRLLLVTKFMHGVNVVIMEGVHGVEIWAEAEERRSAVTMSARAEFESREAMLLLLLLSFVDNVWEW</sequence>
<reference evidence="1" key="2">
    <citation type="submission" date="2020-08" db="EMBL/GenBank/DDBJ databases">
        <title>Plant Genome Project.</title>
        <authorList>
            <person name="Zhang R.-G."/>
        </authorList>
    </citation>
    <scope>NUCLEOTIDE SEQUENCE</scope>
    <source>
        <strain evidence="1">Huo1</strain>
        <tissue evidence="1">Leaf</tissue>
    </source>
</reference>